<dbReference type="EMBL" id="BARU01042877">
    <property type="protein sequence ID" value="GAH76657.1"/>
    <property type="molecule type" value="Genomic_DNA"/>
</dbReference>
<keyword evidence="4 6" id="KW-1133">Transmembrane helix</keyword>
<evidence type="ECO:0000256" key="3">
    <source>
        <dbReference type="ARBA" id="ARBA00022692"/>
    </source>
</evidence>
<evidence type="ECO:0000259" key="7">
    <source>
        <dbReference type="Pfam" id="PF02706"/>
    </source>
</evidence>
<evidence type="ECO:0000256" key="5">
    <source>
        <dbReference type="ARBA" id="ARBA00023136"/>
    </source>
</evidence>
<evidence type="ECO:0000256" key="4">
    <source>
        <dbReference type="ARBA" id="ARBA00022989"/>
    </source>
</evidence>
<feature type="transmembrane region" description="Helical" evidence="6">
    <location>
        <begin position="48"/>
        <end position="70"/>
    </location>
</feature>
<keyword evidence="3 6" id="KW-0812">Transmembrane</keyword>
<gene>
    <name evidence="8" type="ORF">S03H2_65781</name>
</gene>
<feature type="domain" description="Polysaccharide chain length determinant N-terminal" evidence="7">
    <location>
        <begin position="53"/>
        <end position="128"/>
    </location>
</feature>
<keyword evidence="5 6" id="KW-0472">Membrane</keyword>
<dbReference type="PANTHER" id="PTHR32309:SF13">
    <property type="entry name" value="FERRIC ENTEROBACTIN TRANSPORT PROTEIN FEPE"/>
    <property type="match status" value="1"/>
</dbReference>
<dbReference type="InterPro" id="IPR003856">
    <property type="entry name" value="LPS_length_determ_N"/>
</dbReference>
<evidence type="ECO:0000256" key="1">
    <source>
        <dbReference type="ARBA" id="ARBA00004651"/>
    </source>
</evidence>
<proteinExistence type="predicted"/>
<evidence type="ECO:0000256" key="6">
    <source>
        <dbReference type="SAM" id="Phobius"/>
    </source>
</evidence>
<accession>X1I4L3</accession>
<dbReference type="AlphaFoldDB" id="X1I4L3"/>
<feature type="non-terminal residue" evidence="8">
    <location>
        <position position="200"/>
    </location>
</feature>
<evidence type="ECO:0000313" key="8">
    <source>
        <dbReference type="EMBL" id="GAH76657.1"/>
    </source>
</evidence>
<dbReference type="Pfam" id="PF02706">
    <property type="entry name" value="Wzz"/>
    <property type="match status" value="1"/>
</dbReference>
<keyword evidence="2" id="KW-1003">Cell membrane</keyword>
<comment type="subcellular location">
    <subcellularLocation>
        <location evidence="1">Cell membrane</location>
        <topology evidence="1">Multi-pass membrane protein</topology>
    </subcellularLocation>
</comment>
<evidence type="ECO:0000256" key="2">
    <source>
        <dbReference type="ARBA" id="ARBA00022475"/>
    </source>
</evidence>
<dbReference type="GO" id="GO:0005886">
    <property type="term" value="C:plasma membrane"/>
    <property type="evidence" value="ECO:0007669"/>
    <property type="project" value="UniProtKB-SubCell"/>
</dbReference>
<organism evidence="8">
    <name type="scientific">marine sediment metagenome</name>
    <dbReference type="NCBI Taxonomy" id="412755"/>
    <lineage>
        <taxon>unclassified sequences</taxon>
        <taxon>metagenomes</taxon>
        <taxon>ecological metagenomes</taxon>
    </lineage>
</organism>
<reference evidence="8" key="1">
    <citation type="journal article" date="2014" name="Front. Microbiol.">
        <title>High frequency of phylogenetically diverse reductive dehalogenase-homologous genes in deep subseafloor sedimentary metagenomes.</title>
        <authorList>
            <person name="Kawai M."/>
            <person name="Futagami T."/>
            <person name="Toyoda A."/>
            <person name="Takaki Y."/>
            <person name="Nishi S."/>
            <person name="Hori S."/>
            <person name="Arai W."/>
            <person name="Tsubouchi T."/>
            <person name="Morono Y."/>
            <person name="Uchiyama I."/>
            <person name="Ito T."/>
            <person name="Fujiyama A."/>
            <person name="Inagaki F."/>
            <person name="Takami H."/>
        </authorList>
    </citation>
    <scope>NUCLEOTIDE SEQUENCE</scope>
    <source>
        <strain evidence="8">Expedition CK06-06</strain>
    </source>
</reference>
<comment type="caution">
    <text evidence="8">The sequence shown here is derived from an EMBL/GenBank/DDBJ whole genome shotgun (WGS) entry which is preliminary data.</text>
</comment>
<dbReference type="PANTHER" id="PTHR32309">
    <property type="entry name" value="TYROSINE-PROTEIN KINASE"/>
    <property type="match status" value="1"/>
</dbReference>
<name>X1I4L3_9ZZZZ</name>
<dbReference type="GO" id="GO:0004713">
    <property type="term" value="F:protein tyrosine kinase activity"/>
    <property type="evidence" value="ECO:0007669"/>
    <property type="project" value="TreeGrafter"/>
</dbReference>
<dbReference type="InterPro" id="IPR050445">
    <property type="entry name" value="Bact_polysacc_biosynth/exp"/>
</dbReference>
<sequence>MTVALARPGPEIDGCFSQFPQDGLSHRLGLQRVAVKYTEDEGPLIGDLHINFVVVSFLAAGFSLLLPVWYKSSATILPPSAGGGELFPGGVGVVNPLSALGFGGASEEINNYITILKSRRLRETVIHEFNLMEKYKAKTIEIALKRLDSKIDVEVTDERALIFSILDRDSLQAKAMAQAILRELGKTTINLGTRAGQRNR</sequence>
<protein>
    <recommendedName>
        <fullName evidence="7">Polysaccharide chain length determinant N-terminal domain-containing protein</fullName>
    </recommendedName>
</protein>